<evidence type="ECO:0000256" key="1">
    <source>
        <dbReference type="SAM" id="Coils"/>
    </source>
</evidence>
<dbReference type="STRING" id="1136497.SAMN04489752_1484"/>
<gene>
    <name evidence="2" type="ORF">SAMN04489752_1484</name>
</gene>
<feature type="coiled-coil region" evidence="1">
    <location>
        <begin position="35"/>
        <end position="62"/>
    </location>
</feature>
<proteinExistence type="predicted"/>
<dbReference type="Proteomes" id="UP000199597">
    <property type="component" value="Chromosome I"/>
</dbReference>
<evidence type="ECO:0000313" key="3">
    <source>
        <dbReference type="Proteomes" id="UP000199597"/>
    </source>
</evidence>
<organism evidence="2 3">
    <name type="scientific">Brevibacterium siliguriense</name>
    <dbReference type="NCBI Taxonomy" id="1136497"/>
    <lineage>
        <taxon>Bacteria</taxon>
        <taxon>Bacillati</taxon>
        <taxon>Actinomycetota</taxon>
        <taxon>Actinomycetes</taxon>
        <taxon>Micrococcales</taxon>
        <taxon>Brevibacteriaceae</taxon>
        <taxon>Brevibacterium</taxon>
    </lineage>
</organism>
<keyword evidence="3" id="KW-1185">Reference proteome</keyword>
<accession>A0A1H1RCD4</accession>
<sequence length="89" mass="9814">MSAREHQADDLELARAMLDRLTQLFDDDMTPAHVVEKLPGRIKELRDDIRALEALAAEAAKLVPIRGELSPGEDKAAMFRTIMGEVADG</sequence>
<name>A0A1H1RCD4_9MICO</name>
<evidence type="ECO:0000313" key="2">
    <source>
        <dbReference type="EMBL" id="SDS33434.1"/>
    </source>
</evidence>
<protein>
    <submittedName>
        <fullName evidence="2">Uncharacterized protein</fullName>
    </submittedName>
</protein>
<dbReference type="EMBL" id="LT629766">
    <property type="protein sequence ID" value="SDS33434.1"/>
    <property type="molecule type" value="Genomic_DNA"/>
</dbReference>
<dbReference type="AlphaFoldDB" id="A0A1H1RCD4"/>
<keyword evidence="1" id="KW-0175">Coiled coil</keyword>
<dbReference type="RefSeq" id="WP_092011890.1">
    <property type="nucleotide sequence ID" value="NZ_LT629766.1"/>
</dbReference>
<reference evidence="3" key="1">
    <citation type="submission" date="2016-10" db="EMBL/GenBank/DDBJ databases">
        <authorList>
            <person name="Varghese N."/>
            <person name="Submissions S."/>
        </authorList>
    </citation>
    <scope>NUCLEOTIDE SEQUENCE [LARGE SCALE GENOMIC DNA]</scope>
    <source>
        <strain evidence="3">DSM 23676</strain>
    </source>
</reference>